<organism evidence="13 14">
    <name type="scientific">Massilia cavernae</name>
    <dbReference type="NCBI Taxonomy" id="2320864"/>
    <lineage>
        <taxon>Bacteria</taxon>
        <taxon>Pseudomonadati</taxon>
        <taxon>Pseudomonadota</taxon>
        <taxon>Betaproteobacteria</taxon>
        <taxon>Burkholderiales</taxon>
        <taxon>Oxalobacteraceae</taxon>
        <taxon>Telluria group</taxon>
        <taxon>Massilia</taxon>
    </lineage>
</organism>
<comment type="function">
    <text evidence="10">Catalyzes the phosphorylation of D-fructose 6-phosphate to fructose 1,6-bisphosphate by ATP, the first committing step of glycolysis.</text>
</comment>
<dbReference type="NCBIfam" id="NF002872">
    <property type="entry name" value="PRK03202.1"/>
    <property type="match status" value="1"/>
</dbReference>
<dbReference type="Proteomes" id="UP000284006">
    <property type="component" value="Unassembled WGS sequence"/>
</dbReference>
<keyword evidence="8 10" id="KW-0460">Magnesium</keyword>
<keyword evidence="7 10" id="KW-0418">Kinase</keyword>
<feature type="binding site" evidence="10">
    <location>
        <position position="235"/>
    </location>
    <ligand>
        <name>substrate</name>
        <note>ligand shared between dimeric partners</note>
    </ligand>
</feature>
<keyword evidence="9 10" id="KW-0324">Glycolysis</keyword>
<dbReference type="PRINTS" id="PR00476">
    <property type="entry name" value="PHFRCTKINASE"/>
</dbReference>
<keyword evidence="6 10" id="KW-0479">Metal-binding</keyword>
<comment type="cofactor">
    <cofactor evidence="1 10">
        <name>Mg(2+)</name>
        <dbReference type="ChEBI" id="CHEBI:18420"/>
    </cofactor>
</comment>
<feature type="binding site" evidence="10">
    <location>
        <begin position="175"/>
        <end position="178"/>
    </location>
    <ligand>
        <name>ATP</name>
        <dbReference type="ChEBI" id="CHEBI:30616"/>
    </ligand>
</feature>
<evidence type="ECO:0000256" key="2">
    <source>
        <dbReference type="ARBA" id="ARBA00004496"/>
    </source>
</evidence>
<dbReference type="GO" id="GO:0003872">
    <property type="term" value="F:6-phosphofructokinase activity"/>
    <property type="evidence" value="ECO:0007669"/>
    <property type="project" value="UniProtKB-UniRule"/>
</dbReference>
<dbReference type="GO" id="GO:0070095">
    <property type="term" value="F:fructose-6-phosphate binding"/>
    <property type="evidence" value="ECO:0007669"/>
    <property type="project" value="TreeGrafter"/>
</dbReference>
<feature type="site" description="Important for substrate specificity; cannot use PPi as phosphoryl donor" evidence="10">
    <location>
        <position position="177"/>
    </location>
</feature>
<protein>
    <recommendedName>
        <fullName evidence="10">ATP-dependent 6-phosphofructokinase</fullName>
        <shortName evidence="10">ATP-PFK</shortName>
        <shortName evidence="10">Phosphofructokinase</shortName>
        <ecNumber evidence="10">2.7.1.11</ecNumber>
    </recommendedName>
    <alternativeName>
        <fullName evidence="10">Phosphohexokinase</fullName>
    </alternativeName>
</protein>
<feature type="active site" description="Proton acceptor" evidence="10">
    <location>
        <position position="200"/>
    </location>
</feature>
<keyword evidence="10" id="KW-0067">ATP-binding</keyword>
<evidence type="ECO:0000256" key="5">
    <source>
        <dbReference type="ARBA" id="ARBA00022679"/>
    </source>
</evidence>
<dbReference type="GO" id="GO:0005524">
    <property type="term" value="F:ATP binding"/>
    <property type="evidence" value="ECO:0007669"/>
    <property type="project" value="UniProtKB-KW"/>
</dbReference>
<dbReference type="GO" id="GO:0042802">
    <property type="term" value="F:identical protein binding"/>
    <property type="evidence" value="ECO:0007669"/>
    <property type="project" value="TreeGrafter"/>
</dbReference>
<dbReference type="InterPro" id="IPR012829">
    <property type="entry name" value="Phosphofructokinase_III"/>
</dbReference>
<evidence type="ECO:0000256" key="3">
    <source>
        <dbReference type="ARBA" id="ARBA00004679"/>
    </source>
</evidence>
<dbReference type="InterPro" id="IPR022953">
    <property type="entry name" value="ATP_PFK"/>
</dbReference>
<dbReference type="GO" id="GO:0061621">
    <property type="term" value="P:canonical glycolysis"/>
    <property type="evidence" value="ECO:0007669"/>
    <property type="project" value="TreeGrafter"/>
</dbReference>
<feature type="region of interest" description="Disordered" evidence="11">
    <location>
        <begin position="15"/>
        <end position="42"/>
    </location>
</feature>
<feature type="binding site" evidence="10">
    <location>
        <position position="338"/>
    </location>
    <ligand>
        <name>substrate</name>
        <note>ligand shared between dimeric partners</note>
    </ligand>
</feature>
<dbReference type="HAMAP" id="MF_01976">
    <property type="entry name" value="Phosphofructokinase_III"/>
    <property type="match status" value="1"/>
</dbReference>
<dbReference type="PANTHER" id="PTHR13697">
    <property type="entry name" value="PHOSPHOFRUCTOKINASE"/>
    <property type="match status" value="1"/>
</dbReference>
<evidence type="ECO:0000259" key="12">
    <source>
        <dbReference type="Pfam" id="PF00365"/>
    </source>
</evidence>
<evidence type="ECO:0000256" key="1">
    <source>
        <dbReference type="ARBA" id="ARBA00001946"/>
    </source>
</evidence>
<dbReference type="GO" id="GO:0016208">
    <property type="term" value="F:AMP binding"/>
    <property type="evidence" value="ECO:0007669"/>
    <property type="project" value="TreeGrafter"/>
</dbReference>
<feature type="binding site" description="in other chain" evidence="10">
    <location>
        <position position="295"/>
    </location>
    <ligand>
        <name>substrate</name>
        <note>ligand shared between dimeric partners</note>
    </ligand>
</feature>
<dbReference type="GO" id="GO:0048029">
    <property type="term" value="F:monosaccharide binding"/>
    <property type="evidence" value="ECO:0007669"/>
    <property type="project" value="TreeGrafter"/>
</dbReference>
<comment type="subunit">
    <text evidence="10">Homodimer or homotetramer.</text>
</comment>
<dbReference type="AlphaFoldDB" id="A0A418XQU5"/>
<dbReference type="EC" id="2.7.1.11" evidence="10"/>
<dbReference type="PANTHER" id="PTHR13697:SF52">
    <property type="entry name" value="ATP-DEPENDENT 6-PHOSPHOFRUCTOKINASE 3"/>
    <property type="match status" value="1"/>
</dbReference>
<dbReference type="SUPFAM" id="SSF53784">
    <property type="entry name" value="Phosphofructokinase"/>
    <property type="match status" value="1"/>
</dbReference>
<keyword evidence="5 10" id="KW-0808">Transferase</keyword>
<dbReference type="PROSITE" id="PS00433">
    <property type="entry name" value="PHOSPHOFRUCTOKINASE"/>
    <property type="match status" value="1"/>
</dbReference>
<comment type="subcellular location">
    <subcellularLocation>
        <location evidence="2 10">Cytoplasm</location>
    </subcellularLocation>
</comment>
<comment type="catalytic activity">
    <reaction evidence="10">
        <text>beta-D-fructose 6-phosphate + ATP = beta-D-fructose 1,6-bisphosphate + ADP + H(+)</text>
        <dbReference type="Rhea" id="RHEA:16109"/>
        <dbReference type="ChEBI" id="CHEBI:15378"/>
        <dbReference type="ChEBI" id="CHEBI:30616"/>
        <dbReference type="ChEBI" id="CHEBI:32966"/>
        <dbReference type="ChEBI" id="CHEBI:57634"/>
        <dbReference type="ChEBI" id="CHEBI:456216"/>
        <dbReference type="EC" id="2.7.1.11"/>
    </reaction>
</comment>
<dbReference type="Pfam" id="PF00365">
    <property type="entry name" value="PFK"/>
    <property type="match status" value="1"/>
</dbReference>
<evidence type="ECO:0000256" key="10">
    <source>
        <dbReference type="HAMAP-Rule" id="MF_01976"/>
    </source>
</evidence>
<dbReference type="Gene3D" id="3.40.50.460">
    <property type="entry name" value="Phosphofructokinase domain"/>
    <property type="match status" value="1"/>
</dbReference>
<dbReference type="GO" id="GO:0046872">
    <property type="term" value="F:metal ion binding"/>
    <property type="evidence" value="ECO:0007669"/>
    <property type="project" value="UniProtKB-KW"/>
</dbReference>
<dbReference type="GO" id="GO:0030388">
    <property type="term" value="P:fructose 1,6-bisphosphate metabolic process"/>
    <property type="evidence" value="ECO:0007669"/>
    <property type="project" value="TreeGrafter"/>
</dbReference>
<dbReference type="GO" id="GO:0005945">
    <property type="term" value="C:6-phosphofructokinase complex"/>
    <property type="evidence" value="ECO:0007669"/>
    <property type="project" value="TreeGrafter"/>
</dbReference>
<name>A0A418XQU5_9BURK</name>
<feature type="binding site" description="in other chain" evidence="10">
    <location>
        <begin position="344"/>
        <end position="347"/>
    </location>
    <ligand>
        <name>substrate</name>
        <note>ligand shared between dimeric partners</note>
    </ligand>
</feature>
<evidence type="ECO:0000256" key="6">
    <source>
        <dbReference type="ARBA" id="ARBA00022723"/>
    </source>
</evidence>
<reference evidence="13 14" key="1">
    <citation type="submission" date="2018-09" db="EMBL/GenBank/DDBJ databases">
        <authorList>
            <person name="Zhu H."/>
        </authorList>
    </citation>
    <scope>NUCLEOTIDE SEQUENCE [LARGE SCALE GENOMIC DNA]</scope>
    <source>
        <strain evidence="13 14">K1S02-61</strain>
    </source>
</reference>
<dbReference type="EMBL" id="QYUP01000123">
    <property type="protein sequence ID" value="RJG14883.1"/>
    <property type="molecule type" value="Genomic_DNA"/>
</dbReference>
<evidence type="ECO:0000256" key="9">
    <source>
        <dbReference type="ARBA" id="ARBA00023152"/>
    </source>
</evidence>
<comment type="caution">
    <text evidence="13">The sequence shown here is derived from an EMBL/GenBank/DDBJ whole genome shotgun (WGS) entry which is preliminary data.</text>
</comment>
<feature type="binding site" evidence="10">
    <location>
        <position position="176"/>
    </location>
    <ligand>
        <name>Mg(2+)</name>
        <dbReference type="ChEBI" id="CHEBI:18420"/>
        <note>catalytic</note>
    </ligand>
</feature>
<dbReference type="GO" id="GO:0047334">
    <property type="term" value="F:diphosphate-fructose-6-phosphate 1-phosphotransferase activity"/>
    <property type="evidence" value="ECO:0007669"/>
    <property type="project" value="InterPro"/>
</dbReference>
<proteinExistence type="inferred from homology"/>
<feature type="domain" description="Phosphofructokinase" evidence="12">
    <location>
        <begin position="58"/>
        <end position="370"/>
    </location>
</feature>
<feature type="binding site" evidence="10">
    <location>
        <position position="66"/>
    </location>
    <ligand>
        <name>ATP</name>
        <dbReference type="ChEBI" id="CHEBI:30616"/>
    </ligand>
</feature>
<sequence>MGDLQLQAGGSDGGCFGVRRGAPDGRTPGAPCGGHGRGQPGRRGVVARLREGVHQVTRIAVLTGGGDAPGLNAVIRAVVLAAEGLGWECHGIRDGFNGLLAPATCVGAPVQRLTAHHVHGIGHLGGTILGSTNQGNPLRFPTRAADGAVTETDRSDEVVALCGRHGFDALVVAGGDGTMGIANALRQKGMRVVGVPKTIDNDLDRTFSTFGFDSAIGFATECIDRLHSTAHSHHRVMVVEVMGRYAGWIALHAGMAGGAHAILIPEIPFDLDAVAAAIHARDSAGRAHSIVVVAEGAQMAGGAREIQAPASGGHEERLGGIGARVTAMLEQRTGKDCRSLVLGHLLRGGSPSAFDRVCGSRFGAAAVRALAAGHDGVMVALGEAGINLVPLAEVVGRSRRVPVDGDTVLTARELGICMGDVPPGSSAS</sequence>
<evidence type="ECO:0000256" key="8">
    <source>
        <dbReference type="ARBA" id="ARBA00022842"/>
    </source>
</evidence>
<dbReference type="Gene3D" id="3.40.50.450">
    <property type="match status" value="1"/>
</dbReference>
<dbReference type="FunFam" id="3.40.50.460:FF:000002">
    <property type="entry name" value="ATP-dependent 6-phosphofructokinase"/>
    <property type="match status" value="1"/>
</dbReference>
<dbReference type="InterPro" id="IPR000023">
    <property type="entry name" value="Phosphofructokinase_dom"/>
</dbReference>
<feature type="compositionally biased region" description="Gly residues" evidence="11">
    <location>
        <begin position="31"/>
        <end position="41"/>
    </location>
</feature>
<keyword evidence="10" id="KW-0547">Nucleotide-binding</keyword>
<accession>A0A418XQU5</accession>
<comment type="pathway">
    <text evidence="3 10">Carbohydrate degradation; glycolysis; D-glyceraldehyde 3-phosphate and glycerone phosphate from D-glucose: step 3/4.</text>
</comment>
<evidence type="ECO:0000313" key="14">
    <source>
        <dbReference type="Proteomes" id="UP000284006"/>
    </source>
</evidence>
<feature type="binding site" description="in other chain" evidence="10">
    <location>
        <begin position="242"/>
        <end position="244"/>
    </location>
    <ligand>
        <name>substrate</name>
        <note>ligand shared between dimeric partners</note>
    </ligand>
</feature>
<comment type="similarity">
    <text evidence="10">Belongs to the phosphofructokinase type A (PFKA) family. Mixed-substrate PFK group III subfamily.</text>
</comment>
<dbReference type="OrthoDB" id="9802503at2"/>
<feature type="binding site" description="in other chain" evidence="10">
    <location>
        <begin position="198"/>
        <end position="200"/>
    </location>
    <ligand>
        <name>substrate</name>
        <note>ligand shared between dimeric partners</note>
    </ligand>
</feature>
<evidence type="ECO:0000256" key="4">
    <source>
        <dbReference type="ARBA" id="ARBA00022490"/>
    </source>
</evidence>
<evidence type="ECO:0000313" key="13">
    <source>
        <dbReference type="EMBL" id="RJG14883.1"/>
    </source>
</evidence>
<gene>
    <name evidence="10" type="primary">pfkA</name>
    <name evidence="13" type="ORF">D3872_15835</name>
</gene>
<keyword evidence="4 10" id="KW-0963">Cytoplasm</keyword>
<dbReference type="InterPro" id="IPR035966">
    <property type="entry name" value="PKF_sf"/>
</dbReference>
<comment type="caution">
    <text evidence="10">Lacks conserved residue(s) required for the propagation of feature annotation.</text>
</comment>
<evidence type="ECO:0000256" key="11">
    <source>
        <dbReference type="SAM" id="MobiDB-lite"/>
    </source>
</evidence>
<keyword evidence="14" id="KW-1185">Reference proteome</keyword>
<dbReference type="GO" id="GO:0006002">
    <property type="term" value="P:fructose 6-phosphate metabolic process"/>
    <property type="evidence" value="ECO:0007669"/>
    <property type="project" value="InterPro"/>
</dbReference>
<dbReference type="InterPro" id="IPR015912">
    <property type="entry name" value="Phosphofructokinase_CS"/>
</dbReference>
<dbReference type="UniPathway" id="UPA00109">
    <property type="reaction ID" value="UER00182"/>
</dbReference>
<evidence type="ECO:0000256" key="7">
    <source>
        <dbReference type="ARBA" id="ARBA00022777"/>
    </source>
</evidence>